<dbReference type="GO" id="GO:0016192">
    <property type="term" value="P:vesicle-mediated transport"/>
    <property type="evidence" value="ECO:0007669"/>
    <property type="project" value="UniProtKB-ARBA"/>
</dbReference>
<keyword evidence="9" id="KW-1185">Reference proteome</keyword>
<evidence type="ECO:0000256" key="2">
    <source>
        <dbReference type="ARBA" id="ARBA00004127"/>
    </source>
</evidence>
<organism evidence="9 10">
    <name type="scientific">Abrus precatorius</name>
    <name type="common">Indian licorice</name>
    <name type="synonym">Glycine abrus</name>
    <dbReference type="NCBI Taxonomy" id="3816"/>
    <lineage>
        <taxon>Eukaryota</taxon>
        <taxon>Viridiplantae</taxon>
        <taxon>Streptophyta</taxon>
        <taxon>Embryophyta</taxon>
        <taxon>Tracheophyta</taxon>
        <taxon>Spermatophyta</taxon>
        <taxon>Magnoliopsida</taxon>
        <taxon>eudicotyledons</taxon>
        <taxon>Gunneridae</taxon>
        <taxon>Pentapetalae</taxon>
        <taxon>rosids</taxon>
        <taxon>fabids</taxon>
        <taxon>Fabales</taxon>
        <taxon>Fabaceae</taxon>
        <taxon>Papilionoideae</taxon>
        <taxon>50 kb inversion clade</taxon>
        <taxon>NPAAA clade</taxon>
        <taxon>indigoferoid/millettioid clade</taxon>
        <taxon>Abreae</taxon>
        <taxon>Abrus</taxon>
    </lineage>
</organism>
<sequence>MSTIPTAGYGTVGGTPNPTEPPPPNIPSSNLIATPRSWREFFDLSALSRPFNYDDAMLRLRRNLSYFRFNYAAVILFILFLSLLWHPLSMILFLILLVAWFYLYFSRDRPVVILNQTFDDRTVFFVLGLVTVVVLVSTHVGVNVLVSLIVGVIVVGLHAAFRVTEDLFLEDESSLLSVVGSQPPRTNYTPI</sequence>
<dbReference type="InterPro" id="IPR004895">
    <property type="entry name" value="Prenylated_rab_accept_PRA1"/>
</dbReference>
<dbReference type="AlphaFoldDB" id="A0A8B8MJP7"/>
<dbReference type="KEGG" id="aprc:113873519"/>
<reference evidence="10" key="2">
    <citation type="submission" date="2025-08" db="UniProtKB">
        <authorList>
            <consortium name="RefSeq"/>
        </authorList>
    </citation>
    <scope>IDENTIFICATION</scope>
    <source>
        <tissue evidence="10">Young leaves</tissue>
    </source>
</reference>
<evidence type="ECO:0000256" key="8">
    <source>
        <dbReference type="SAM" id="MobiDB-lite"/>
    </source>
</evidence>
<dbReference type="GO" id="GO:0005783">
    <property type="term" value="C:endoplasmic reticulum"/>
    <property type="evidence" value="ECO:0007669"/>
    <property type="project" value="UniProtKB-ARBA"/>
</dbReference>
<proteinExistence type="inferred from homology"/>
<comment type="similarity">
    <text evidence="3 7">Belongs to the PRA1 family.</text>
</comment>
<keyword evidence="7" id="KW-0813">Transport</keyword>
<evidence type="ECO:0000256" key="7">
    <source>
        <dbReference type="RuleBase" id="RU363107"/>
    </source>
</evidence>
<dbReference type="OrthoDB" id="63113at2759"/>
<keyword evidence="6 7" id="KW-0472">Membrane</keyword>
<comment type="subcellular location">
    <subcellularLocation>
        <location evidence="2">Endomembrane system</location>
        <topology evidence="2">Multi-pass membrane protein</topology>
    </subcellularLocation>
    <subcellularLocation>
        <location evidence="7">Membrane</location>
        <topology evidence="7">Multi-pass membrane protein</topology>
    </subcellularLocation>
</comment>
<feature type="transmembrane region" description="Helical" evidence="7">
    <location>
        <begin position="66"/>
        <end position="84"/>
    </location>
</feature>
<keyword evidence="5 7" id="KW-1133">Transmembrane helix</keyword>
<evidence type="ECO:0000313" key="9">
    <source>
        <dbReference type="Proteomes" id="UP000694853"/>
    </source>
</evidence>
<dbReference type="GO" id="GO:0005794">
    <property type="term" value="C:Golgi apparatus"/>
    <property type="evidence" value="ECO:0007669"/>
    <property type="project" value="TreeGrafter"/>
</dbReference>
<dbReference type="RefSeq" id="XP_027367469.1">
    <property type="nucleotide sequence ID" value="XM_027511668.1"/>
</dbReference>
<dbReference type="GO" id="GO:0016020">
    <property type="term" value="C:membrane"/>
    <property type="evidence" value="ECO:0007669"/>
    <property type="project" value="UniProtKB-SubCell"/>
</dbReference>
<evidence type="ECO:0000256" key="5">
    <source>
        <dbReference type="ARBA" id="ARBA00022989"/>
    </source>
</evidence>
<dbReference type="GeneID" id="113873519"/>
<dbReference type="PANTHER" id="PTHR19317:SF16">
    <property type="entry name" value="PRA1 FAMILY PROTEIN E"/>
    <property type="match status" value="1"/>
</dbReference>
<evidence type="ECO:0000256" key="6">
    <source>
        <dbReference type="ARBA" id="ARBA00023136"/>
    </source>
</evidence>
<gene>
    <name evidence="10" type="primary">LOC113873519</name>
</gene>
<dbReference type="Proteomes" id="UP000694853">
    <property type="component" value="Unplaced"/>
</dbReference>
<dbReference type="Pfam" id="PF03208">
    <property type="entry name" value="PRA1"/>
    <property type="match status" value="1"/>
</dbReference>
<reference evidence="9" key="1">
    <citation type="journal article" date="2019" name="Toxins">
        <title>Detection of Abrin-Like and Prepropulchellin-Like Toxin Genes and Transcripts Using Whole Genome Sequencing and Full-Length Transcript Sequencing of Abrus precatorius.</title>
        <authorList>
            <person name="Hovde B.T."/>
            <person name="Daligault H.E."/>
            <person name="Hanschen E.R."/>
            <person name="Kunde Y.A."/>
            <person name="Johnson M.B."/>
            <person name="Starkenburg S.R."/>
            <person name="Johnson S.L."/>
        </authorList>
    </citation>
    <scope>NUCLEOTIDE SEQUENCE [LARGE SCALE GENOMIC DNA]</scope>
</reference>
<name>A0A8B8MJP7_ABRPR</name>
<protein>
    <recommendedName>
        <fullName evidence="7">PRA1 family protein</fullName>
    </recommendedName>
</protein>
<accession>A0A8B8MJP7</accession>
<evidence type="ECO:0000256" key="1">
    <source>
        <dbReference type="ARBA" id="ARBA00002501"/>
    </source>
</evidence>
<comment type="function">
    <text evidence="1 7">May be involved in both secretory and endocytic intracellular trafficking in the endosomal/prevacuolar compartments.</text>
</comment>
<feature type="region of interest" description="Disordered" evidence="8">
    <location>
        <begin position="1"/>
        <end position="26"/>
    </location>
</feature>
<feature type="transmembrane region" description="Helical" evidence="7">
    <location>
        <begin position="90"/>
        <end position="106"/>
    </location>
</feature>
<evidence type="ECO:0000256" key="4">
    <source>
        <dbReference type="ARBA" id="ARBA00022692"/>
    </source>
</evidence>
<dbReference type="PANTHER" id="PTHR19317">
    <property type="entry name" value="PRENYLATED RAB ACCEPTOR 1-RELATED"/>
    <property type="match status" value="1"/>
</dbReference>
<feature type="transmembrane region" description="Helical" evidence="7">
    <location>
        <begin position="142"/>
        <end position="161"/>
    </location>
</feature>
<evidence type="ECO:0000313" key="10">
    <source>
        <dbReference type="RefSeq" id="XP_027367469.1"/>
    </source>
</evidence>
<evidence type="ECO:0000256" key="3">
    <source>
        <dbReference type="ARBA" id="ARBA00006483"/>
    </source>
</evidence>
<keyword evidence="4 7" id="KW-0812">Transmembrane</keyword>